<dbReference type="Proteomes" id="UP000077755">
    <property type="component" value="Chromosome 8"/>
</dbReference>
<dbReference type="PRINTS" id="PR00111">
    <property type="entry name" value="ABHYDROLASE"/>
</dbReference>
<dbReference type="InterPro" id="IPR000073">
    <property type="entry name" value="AB_hydrolase_1"/>
</dbReference>
<dbReference type="SUPFAM" id="SSF53474">
    <property type="entry name" value="alpha/beta-Hydrolases"/>
    <property type="match status" value="1"/>
</dbReference>
<dbReference type="Pfam" id="PF00561">
    <property type="entry name" value="Abhydrolase_1"/>
    <property type="match status" value="1"/>
</dbReference>
<keyword evidence="3" id="KW-1185">Reference proteome</keyword>
<accession>A0AAF0XNX7</accession>
<sequence>MKIVKYLSFTASRDRFYHYYFIYAGLKSVTTGFTDGTTMHCWVPKNYDQSKPNLLLLHGFGANAMWQYGELLRHFIPQFNVYVPDLLFFGGSYTKLHERTETFQATCMKRLMDMHGVDKLSLVGTSYGGFVGYRMAVQFPKMVEKLVLCCTGVCLEENDMKSGLFKVSDLEEAASILVPQTPDKLRELTQFSFVKPPPVKGVPSYFLHDFINVMCTTFVQEKKELIYAILKDRHFSELPRITQKTLIIWGDQDQIFPIELGHRLQRHIGESARLVIIENAGHAVNLEKSKDFIKHLKEFLDEDVTAAQKLGVN</sequence>
<dbReference type="InterPro" id="IPR029058">
    <property type="entry name" value="AB_hydrolase_fold"/>
</dbReference>
<feature type="domain" description="AB hydrolase-1" evidence="1">
    <location>
        <begin position="52"/>
        <end position="288"/>
    </location>
</feature>
<dbReference type="Gene3D" id="3.40.50.1820">
    <property type="entry name" value="alpha/beta hydrolase"/>
    <property type="match status" value="1"/>
</dbReference>
<evidence type="ECO:0000313" key="2">
    <source>
        <dbReference type="EMBL" id="WOH11595.1"/>
    </source>
</evidence>
<dbReference type="PANTHER" id="PTHR43139:SF7">
    <property type="entry name" value="ALPHA_BETA-HYDROLASES SUPERFAMILY PROTEIN"/>
    <property type="match status" value="1"/>
</dbReference>
<name>A0AAF0XNX7_DAUCS</name>
<dbReference type="GO" id="GO:0016787">
    <property type="term" value="F:hydrolase activity"/>
    <property type="evidence" value="ECO:0007669"/>
    <property type="project" value="UniProtKB-ARBA"/>
</dbReference>
<evidence type="ECO:0000313" key="3">
    <source>
        <dbReference type="Proteomes" id="UP000077755"/>
    </source>
</evidence>
<gene>
    <name evidence="2" type="ORF">DCAR_0831085</name>
</gene>
<dbReference type="EMBL" id="CP093350">
    <property type="protein sequence ID" value="WOH11595.1"/>
    <property type="molecule type" value="Genomic_DNA"/>
</dbReference>
<evidence type="ECO:0000259" key="1">
    <source>
        <dbReference type="Pfam" id="PF00561"/>
    </source>
</evidence>
<dbReference type="AlphaFoldDB" id="A0AAF0XNX7"/>
<proteinExistence type="predicted"/>
<reference evidence="2" key="2">
    <citation type="submission" date="2022-03" db="EMBL/GenBank/DDBJ databases">
        <title>Draft title - Genomic analysis of global carrot germplasm unveils the trajectory of domestication and the origin of high carotenoid orange carrot.</title>
        <authorList>
            <person name="Iorizzo M."/>
            <person name="Ellison S."/>
            <person name="Senalik D."/>
            <person name="Macko-Podgorni A."/>
            <person name="Grzebelus D."/>
            <person name="Bostan H."/>
            <person name="Rolling W."/>
            <person name="Curaba J."/>
            <person name="Simon P."/>
        </authorList>
    </citation>
    <scope>NUCLEOTIDE SEQUENCE</scope>
    <source>
        <tissue evidence="2">Leaf</tissue>
    </source>
</reference>
<protein>
    <recommendedName>
        <fullName evidence="1">AB hydrolase-1 domain-containing protein</fullName>
    </recommendedName>
</protein>
<dbReference type="InterPro" id="IPR052370">
    <property type="entry name" value="Meta-cleavage_hydrolase"/>
</dbReference>
<dbReference type="PANTHER" id="PTHR43139">
    <property type="entry name" value="SI:DKEY-122A22.2"/>
    <property type="match status" value="1"/>
</dbReference>
<organism evidence="2 3">
    <name type="scientific">Daucus carota subsp. sativus</name>
    <name type="common">Carrot</name>
    <dbReference type="NCBI Taxonomy" id="79200"/>
    <lineage>
        <taxon>Eukaryota</taxon>
        <taxon>Viridiplantae</taxon>
        <taxon>Streptophyta</taxon>
        <taxon>Embryophyta</taxon>
        <taxon>Tracheophyta</taxon>
        <taxon>Spermatophyta</taxon>
        <taxon>Magnoliopsida</taxon>
        <taxon>eudicotyledons</taxon>
        <taxon>Gunneridae</taxon>
        <taxon>Pentapetalae</taxon>
        <taxon>asterids</taxon>
        <taxon>campanulids</taxon>
        <taxon>Apiales</taxon>
        <taxon>Apiaceae</taxon>
        <taxon>Apioideae</taxon>
        <taxon>Scandiceae</taxon>
        <taxon>Daucinae</taxon>
        <taxon>Daucus</taxon>
        <taxon>Daucus sect. Daucus</taxon>
    </lineage>
</organism>
<reference evidence="2" key="1">
    <citation type="journal article" date="2016" name="Nat. Genet.">
        <title>A high-quality carrot genome assembly provides new insights into carotenoid accumulation and asterid genome evolution.</title>
        <authorList>
            <person name="Iorizzo M."/>
            <person name="Ellison S."/>
            <person name="Senalik D."/>
            <person name="Zeng P."/>
            <person name="Satapoomin P."/>
            <person name="Huang J."/>
            <person name="Bowman M."/>
            <person name="Iovene M."/>
            <person name="Sanseverino W."/>
            <person name="Cavagnaro P."/>
            <person name="Yildiz M."/>
            <person name="Macko-Podgorni A."/>
            <person name="Moranska E."/>
            <person name="Grzebelus E."/>
            <person name="Grzebelus D."/>
            <person name="Ashrafi H."/>
            <person name="Zheng Z."/>
            <person name="Cheng S."/>
            <person name="Spooner D."/>
            <person name="Van Deynze A."/>
            <person name="Simon P."/>
        </authorList>
    </citation>
    <scope>NUCLEOTIDE SEQUENCE</scope>
    <source>
        <tissue evidence="2">Leaf</tissue>
    </source>
</reference>